<evidence type="ECO:0008006" key="3">
    <source>
        <dbReference type="Google" id="ProtNLM"/>
    </source>
</evidence>
<dbReference type="Proteomes" id="UP000027981">
    <property type="component" value="Chromosome"/>
</dbReference>
<sequence length="212" mass="24080">MERMLEFEFQLPLSLSREVIHRISGLCLGIRETFSDSKAEVSVLRGKSYYENLPFILVKLARMIKLPTEVVLIEGFGNKIEISNAFLKVARICGKEVPIVLMELYKNNFPLPSKVSIYTDKKVISSREDIKLLINEALPMIGEFDSVLVEEVSFNDNLEITANVSVKRLSKYLPLDSRTVKIVASIQEGELFEIKIQNIKTLKSGKTFISLH</sequence>
<reference evidence="1 2" key="2">
    <citation type="journal article" date="2015" name="Genome Announc.">
        <title>Complete Genome Sequence of Hyperthermophilic Piezophilic Archaeon Palaeococcus pacificus DY20341T, Isolated from Deep-Sea Hydrothermal Sediments.</title>
        <authorList>
            <person name="Zeng X."/>
            <person name="Jebbar M."/>
            <person name="Shao Z."/>
        </authorList>
    </citation>
    <scope>NUCLEOTIDE SEQUENCE [LARGE SCALE GENOMIC DNA]</scope>
    <source>
        <strain evidence="1 2">DY20341</strain>
    </source>
</reference>
<accession>A0A075LSQ4</accession>
<dbReference type="GeneID" id="24841704"/>
<dbReference type="KEGG" id="ppac:PAP_02885"/>
<dbReference type="AlphaFoldDB" id="A0A075LSQ4"/>
<gene>
    <name evidence="1" type="ORF">PAP_02885</name>
</gene>
<keyword evidence="2" id="KW-1185">Reference proteome</keyword>
<evidence type="ECO:0000313" key="1">
    <source>
        <dbReference type="EMBL" id="AIF68997.1"/>
    </source>
</evidence>
<dbReference type="HOGENOM" id="CLU_1297526_0_0_2"/>
<proteinExistence type="predicted"/>
<reference evidence="2" key="1">
    <citation type="submission" date="2013-06" db="EMBL/GenBank/DDBJ databases">
        <title>Complete Genome Sequence of Hyperthermophilic Palaeococcus pacificus DY20341T, Isolated from a Deep-Sea Hydrothermal Sediments.</title>
        <authorList>
            <person name="Zeng X."/>
            <person name="Shao Z."/>
        </authorList>
    </citation>
    <scope>NUCLEOTIDE SEQUENCE [LARGE SCALE GENOMIC DNA]</scope>
    <source>
        <strain evidence="2">DY20341</strain>
    </source>
</reference>
<dbReference type="EMBL" id="CP006019">
    <property type="protein sequence ID" value="AIF68997.1"/>
    <property type="molecule type" value="Genomic_DNA"/>
</dbReference>
<protein>
    <recommendedName>
        <fullName evidence="3">THUMP domain-containing protein</fullName>
    </recommendedName>
</protein>
<name>A0A075LSQ4_9EURY</name>
<dbReference type="RefSeq" id="WP_048164601.1">
    <property type="nucleotide sequence ID" value="NZ_CP006019.1"/>
</dbReference>
<evidence type="ECO:0000313" key="2">
    <source>
        <dbReference type="Proteomes" id="UP000027981"/>
    </source>
</evidence>
<organism evidence="1 2">
    <name type="scientific">Palaeococcus pacificus DY20341</name>
    <dbReference type="NCBI Taxonomy" id="1343739"/>
    <lineage>
        <taxon>Archaea</taxon>
        <taxon>Methanobacteriati</taxon>
        <taxon>Methanobacteriota</taxon>
        <taxon>Thermococci</taxon>
        <taxon>Thermococcales</taxon>
        <taxon>Thermococcaceae</taxon>
        <taxon>Palaeococcus</taxon>
    </lineage>
</organism>